<dbReference type="FunFam" id="3.30.1360.40:FF:000002">
    <property type="entry name" value="DNA gyrase subunit A"/>
    <property type="match status" value="1"/>
</dbReference>
<evidence type="ECO:0000256" key="7">
    <source>
        <dbReference type="ARBA" id="ARBA00023235"/>
    </source>
</evidence>
<comment type="subcellular location">
    <subcellularLocation>
        <location evidence="8">Cytoplasm</location>
    </subcellularLocation>
</comment>
<dbReference type="NCBIfam" id="TIGR01063">
    <property type="entry name" value="gyrA"/>
    <property type="match status" value="1"/>
</dbReference>
<keyword evidence="8" id="KW-0963">Cytoplasm</keyword>
<dbReference type="GO" id="GO:0005694">
    <property type="term" value="C:chromosome"/>
    <property type="evidence" value="ECO:0007669"/>
    <property type="project" value="InterPro"/>
</dbReference>
<evidence type="ECO:0000256" key="9">
    <source>
        <dbReference type="PROSITE-ProRule" id="PRU01384"/>
    </source>
</evidence>
<dbReference type="NCBIfam" id="NF004044">
    <property type="entry name" value="PRK05561.1"/>
    <property type="match status" value="1"/>
</dbReference>
<dbReference type="InterPro" id="IPR050220">
    <property type="entry name" value="Type_II_DNA_Topoisomerases"/>
</dbReference>
<feature type="region of interest" description="Disordered" evidence="10">
    <location>
        <begin position="1"/>
        <end position="25"/>
    </location>
</feature>
<dbReference type="GO" id="GO:0003677">
    <property type="term" value="F:DNA binding"/>
    <property type="evidence" value="ECO:0007669"/>
    <property type="project" value="UniProtKB-UniRule"/>
</dbReference>
<comment type="catalytic activity">
    <reaction evidence="1 8 9">
        <text>ATP-dependent breakage, passage and rejoining of double-stranded DNA.</text>
        <dbReference type="EC" id="5.6.2.2"/>
    </reaction>
</comment>
<proteinExistence type="inferred from homology"/>
<dbReference type="EMBL" id="CP079194">
    <property type="protein sequence ID" value="QXT38504.1"/>
    <property type="molecule type" value="Genomic_DNA"/>
</dbReference>
<evidence type="ECO:0000259" key="11">
    <source>
        <dbReference type="PROSITE" id="PS52040"/>
    </source>
</evidence>
<sequence>MTDTPEPPENGGETLPERPEFSGPSIDISAEMKTSFLDYAMSVIISRAIPDLRDGLKPVHRRILFAMHETGNTHEKAYRKSARPVGDVMGQYHPHGDGAIYDALVRMAQDFSMSLPLLDGQGNFGSMDGDNPAAMRYTEVRMDAPAAFLLEDIDKDTVDFQDNYDGKQQEPTVLPARFPNMLVNGAGGIAVGMATNIPPHNLGEVIDACQALIEKPDLSSEELIQYVPAPDFPTGGIILGRSGAQKAYLEGRGSVIIRAKTRVEEIRKDRYAIVIDEIPYQVNKASMIERIAELVRDKKIDGISGVADESDRIGVRVVVELKRDATPEVVLNQLFRFTQMQTSFGCNMLALNGGRPEQLTLRAFLTSFLDFREEVVARRTAFELRKARDRAHVLCGLAVAVSNVDEVVATIRASADAPAARAALMTRAWPAEEILPFIKLIDDPTHKANEDGTYNLSETQARAILELRLQRLTQLGVKEVTDELEELAGKIKDYLAILASRERILEIISNELSEVRAKFAVDRRTEIVDWSGDMDDEDLIERADMVVTITQGGYIKRTPLADFRAQKRGGKGVSGGSMKDDDVVTSMFVANTHTPLLFFTTDGMVYKFKTWRLPSGSRASRGKAIVNILPIEIGTGIAAIMPVDRDEDHWDELQVVFCTDRGTVRRNALSDFANVMRNGKIAMKFEGESEGWRLINARIASNDDDVMLVTKQGRAIRFPATAVRVFNSRASTGVRGIRLGKDDEVVSMSIIRHFEAEASERAAYLKQRRLMAGVTEETESDEDEVPEGELSPERYAEMSAAEDLILTITSGGQGKLSSSHDYPVRGRGGQGVSAMDKAMRGGTLVASFPVELDDQIMLATSTGQSIRVPVEGISFRSRSAGGVKVFNTAKGEDIVSVAYIADQGDEDAVEDAEVIGGDGGAAVDDASDGTGDDV</sequence>
<comment type="similarity">
    <text evidence="2 8">Belongs to the type II topoisomerase GyrA/ParC subunit family.</text>
</comment>
<dbReference type="HAMAP" id="MF_01897">
    <property type="entry name" value="GyrA"/>
    <property type="match status" value="1"/>
</dbReference>
<dbReference type="GO" id="GO:0005524">
    <property type="term" value="F:ATP binding"/>
    <property type="evidence" value="ECO:0007669"/>
    <property type="project" value="UniProtKB-UniRule"/>
</dbReference>
<comment type="subunit">
    <text evidence="8">Heterotetramer, composed of two GyrA and two GyrB chains. In the heterotetramer, GyrA contains the active site tyrosine that forms a transient covalent intermediate with DNA, while GyrB binds cofactors and catalyzes ATP hydrolysis.</text>
</comment>
<dbReference type="PANTHER" id="PTHR43493">
    <property type="entry name" value="DNA GYRASE/TOPOISOMERASE SUBUNIT A"/>
    <property type="match status" value="1"/>
</dbReference>
<dbReference type="Pfam" id="PF00521">
    <property type="entry name" value="DNA_topoisoIV"/>
    <property type="match status" value="1"/>
</dbReference>
<dbReference type="InterPro" id="IPR005743">
    <property type="entry name" value="GyrA"/>
</dbReference>
<keyword evidence="5 8" id="KW-0799">Topoisomerase</keyword>
<dbReference type="SMART" id="SM00434">
    <property type="entry name" value="TOP4c"/>
    <property type="match status" value="1"/>
</dbReference>
<reference evidence="12 13" key="1">
    <citation type="submission" date="2021-07" db="EMBL/GenBank/DDBJ databases">
        <title>A novel Jannaschia species isolated from marine dinoflagellate Ceratoperidinium margalefii.</title>
        <authorList>
            <person name="Jiang Y."/>
            <person name="Li Z."/>
        </authorList>
    </citation>
    <scope>NUCLEOTIDE SEQUENCE [LARGE SCALE GENOMIC DNA]</scope>
    <source>
        <strain evidence="12 13">J12C1-MA-4</strain>
    </source>
</reference>
<name>A0A8F6TV87_9RHOB</name>
<keyword evidence="4 8" id="KW-0067">ATP-binding</keyword>
<dbReference type="RefSeq" id="WP_219000700.1">
    <property type="nucleotide sequence ID" value="NZ_CP079194.1"/>
</dbReference>
<accession>A0A8F6TV87</accession>
<evidence type="ECO:0000313" key="12">
    <source>
        <dbReference type="EMBL" id="QXT38504.1"/>
    </source>
</evidence>
<dbReference type="AlphaFoldDB" id="A0A8F6TV87"/>
<evidence type="ECO:0000313" key="13">
    <source>
        <dbReference type="Proteomes" id="UP000825009"/>
    </source>
</evidence>
<feature type="short sequence motif" description="GyrA-box" evidence="8">
    <location>
        <begin position="566"/>
        <end position="572"/>
    </location>
</feature>
<feature type="region of interest" description="Disordered" evidence="10">
    <location>
        <begin position="915"/>
        <end position="934"/>
    </location>
</feature>
<evidence type="ECO:0000256" key="6">
    <source>
        <dbReference type="ARBA" id="ARBA00023125"/>
    </source>
</evidence>
<dbReference type="GO" id="GO:0034335">
    <property type="term" value="F:DNA negative supercoiling activity"/>
    <property type="evidence" value="ECO:0007669"/>
    <property type="project" value="UniProtKB-ARBA"/>
</dbReference>
<gene>
    <name evidence="8 12" type="primary">gyrA</name>
    <name evidence="12" type="ORF">KYE46_11180</name>
</gene>
<comment type="function">
    <text evidence="8">A type II topoisomerase that negatively supercoils closed circular double-stranded (ds) DNA in an ATP-dependent manner to modulate DNA topology and maintain chromosomes in an underwound state. Negative supercoiling favors strand separation, and DNA replication, transcription, recombination and repair, all of which involve strand separation. Also able to catalyze the interconversion of other topological isomers of dsDNA rings, including catenanes and knotted rings. Type II topoisomerases break and join 2 DNA strands simultaneously in an ATP-dependent manner.</text>
</comment>
<keyword evidence="7 8" id="KW-0413">Isomerase</keyword>
<evidence type="ECO:0000256" key="5">
    <source>
        <dbReference type="ARBA" id="ARBA00023029"/>
    </source>
</evidence>
<comment type="miscellaneous">
    <text evidence="8">Few gyrases are as efficient as E.coli at forming negative supercoils. Not all organisms have 2 type II topoisomerases; in organisms with a single type II topoisomerase this enzyme also has to decatenate newly replicated chromosomes.</text>
</comment>
<feature type="domain" description="Topo IIA-type catalytic" evidence="11">
    <location>
        <begin position="49"/>
        <end position="539"/>
    </location>
</feature>
<protein>
    <recommendedName>
        <fullName evidence="8">DNA gyrase subunit A</fullName>
        <ecNumber evidence="8">5.6.2.2</ecNumber>
    </recommendedName>
</protein>
<evidence type="ECO:0000256" key="10">
    <source>
        <dbReference type="SAM" id="MobiDB-lite"/>
    </source>
</evidence>
<dbReference type="PROSITE" id="PS52040">
    <property type="entry name" value="TOPO_IIA"/>
    <property type="match status" value="1"/>
</dbReference>
<dbReference type="FunFam" id="1.10.268.10:FF:000001">
    <property type="entry name" value="DNA gyrase subunit A"/>
    <property type="match status" value="1"/>
</dbReference>
<dbReference type="PANTHER" id="PTHR43493:SF5">
    <property type="entry name" value="DNA GYRASE SUBUNIT A, CHLOROPLASTIC_MITOCHONDRIAL"/>
    <property type="match status" value="1"/>
</dbReference>
<dbReference type="EC" id="5.6.2.2" evidence="8"/>
<dbReference type="FunFam" id="3.90.199.10:FF:000001">
    <property type="entry name" value="DNA gyrase subunit A"/>
    <property type="match status" value="1"/>
</dbReference>
<dbReference type="InterPro" id="IPR006691">
    <property type="entry name" value="GyrA/parC_rep"/>
</dbReference>
<dbReference type="KEGG" id="gce:KYE46_11180"/>
<dbReference type="NCBIfam" id="NF004043">
    <property type="entry name" value="PRK05560.1"/>
    <property type="match status" value="1"/>
</dbReference>
<dbReference type="GO" id="GO:0005737">
    <property type="term" value="C:cytoplasm"/>
    <property type="evidence" value="ECO:0007669"/>
    <property type="project" value="UniProtKB-SubCell"/>
</dbReference>
<feature type="active site" description="O-(5'-phospho-DNA)-tyrosine intermediate" evidence="8 9">
    <location>
        <position position="137"/>
    </location>
</feature>
<evidence type="ECO:0000256" key="2">
    <source>
        <dbReference type="ARBA" id="ARBA00008263"/>
    </source>
</evidence>
<dbReference type="Pfam" id="PF03989">
    <property type="entry name" value="DNA_gyraseA_C"/>
    <property type="match status" value="6"/>
</dbReference>
<dbReference type="GO" id="GO:0006261">
    <property type="term" value="P:DNA-templated DNA replication"/>
    <property type="evidence" value="ECO:0007669"/>
    <property type="project" value="UniProtKB-UniRule"/>
</dbReference>
<keyword evidence="6 8" id="KW-0238">DNA-binding</keyword>
<dbReference type="InterPro" id="IPR002205">
    <property type="entry name" value="Topo_IIA_dom_A"/>
</dbReference>
<dbReference type="CDD" id="cd00187">
    <property type="entry name" value="TOP4c"/>
    <property type="match status" value="1"/>
</dbReference>
<evidence type="ECO:0000256" key="3">
    <source>
        <dbReference type="ARBA" id="ARBA00022741"/>
    </source>
</evidence>
<dbReference type="GO" id="GO:0009330">
    <property type="term" value="C:DNA topoisomerase type II (double strand cut, ATP-hydrolyzing) complex"/>
    <property type="evidence" value="ECO:0007669"/>
    <property type="project" value="TreeGrafter"/>
</dbReference>
<keyword evidence="13" id="KW-1185">Reference proteome</keyword>
<dbReference type="GO" id="GO:0006265">
    <property type="term" value="P:DNA topological change"/>
    <property type="evidence" value="ECO:0007669"/>
    <property type="project" value="UniProtKB-UniRule"/>
</dbReference>
<evidence type="ECO:0000256" key="1">
    <source>
        <dbReference type="ARBA" id="ARBA00000185"/>
    </source>
</evidence>
<organism evidence="12 13">
    <name type="scientific">Gymnodinialimonas ceratoperidinii</name>
    <dbReference type="NCBI Taxonomy" id="2856823"/>
    <lineage>
        <taxon>Bacteria</taxon>
        <taxon>Pseudomonadati</taxon>
        <taxon>Pseudomonadota</taxon>
        <taxon>Alphaproteobacteria</taxon>
        <taxon>Rhodobacterales</taxon>
        <taxon>Paracoccaceae</taxon>
        <taxon>Gymnodinialimonas</taxon>
    </lineage>
</organism>
<feature type="compositionally biased region" description="Acidic residues" evidence="10">
    <location>
        <begin position="925"/>
        <end position="934"/>
    </location>
</feature>
<evidence type="ECO:0000256" key="4">
    <source>
        <dbReference type="ARBA" id="ARBA00022840"/>
    </source>
</evidence>
<dbReference type="Proteomes" id="UP000825009">
    <property type="component" value="Chromosome"/>
</dbReference>
<keyword evidence="3 8" id="KW-0547">Nucleotide-binding</keyword>
<evidence type="ECO:0000256" key="8">
    <source>
        <dbReference type="HAMAP-Rule" id="MF_01897"/>
    </source>
</evidence>